<name>A0AC58TG99_TOBAC</name>
<dbReference type="Proteomes" id="UP000790787">
    <property type="component" value="Chromosome 20"/>
</dbReference>
<accession>A0AC58TG99</accession>
<reference evidence="2" key="2">
    <citation type="submission" date="2025-08" db="UniProtKB">
        <authorList>
            <consortium name="RefSeq"/>
        </authorList>
    </citation>
    <scope>IDENTIFICATION</scope>
    <source>
        <tissue evidence="2">Leaf</tissue>
    </source>
</reference>
<evidence type="ECO:0000313" key="2">
    <source>
        <dbReference type="RefSeq" id="XP_075096252.1"/>
    </source>
</evidence>
<evidence type="ECO:0000313" key="1">
    <source>
        <dbReference type="Proteomes" id="UP000790787"/>
    </source>
</evidence>
<keyword evidence="1" id="KW-1185">Reference proteome</keyword>
<reference evidence="1" key="1">
    <citation type="journal article" date="2014" name="Nat. Commun.">
        <title>The tobacco genome sequence and its comparison with those of tomato and potato.</title>
        <authorList>
            <person name="Sierro N."/>
            <person name="Battey J.N."/>
            <person name="Ouadi S."/>
            <person name="Bakaher N."/>
            <person name="Bovet L."/>
            <person name="Willig A."/>
            <person name="Goepfert S."/>
            <person name="Peitsch M.C."/>
            <person name="Ivanov N.V."/>
        </authorList>
    </citation>
    <scope>NUCLEOTIDE SEQUENCE [LARGE SCALE GENOMIC DNA]</scope>
</reference>
<proteinExistence type="predicted"/>
<sequence>MRDMHSQGDGTQSNVKRGRGFETETPSEPAAPKVPSSRKVVSPRDRALTGVDSYRAEGTRLIDVHSAYEEVCRLHFMAFDRLRSELLHHGARLRKSLYEDRSLRLLYEEKEVELAYLQYEACRSSNYESYLMEQTTYQDKSTQTDENQESKDIFAILTTLSLQMDSMGNRLQQLESQQHDYKNAELSRSEDSKLPEIEGDVGKLHKTHDKVCFPVAAGTSKQVHKKLHTNVNLNNVFDKPFTSKKPKEAIVITPQTTTYANSLHHNKKIYNHITQTYIENIYKIQTFLNLNPRSTTTTDPTQDYVTQKLQGYNRLIAQPKTKANLVKTCYNYRLLSIVYTHDGEEIIGIPELYKAFVTFKRITKGNLFFIKFYTAPAEILYDEIKPIIQVIKIGLTRDMIIPEEIEQQSEIQKMEIPSFYANKRIIGIATIIQELANNYLQGNAIWSYYSRDQYCKLVGHKYPDHICSNSMEKITMYQKSN</sequence>
<organism evidence="1 2">
    <name type="scientific">Nicotiana tabacum</name>
    <name type="common">Common tobacco</name>
    <dbReference type="NCBI Taxonomy" id="4097"/>
    <lineage>
        <taxon>Eukaryota</taxon>
        <taxon>Viridiplantae</taxon>
        <taxon>Streptophyta</taxon>
        <taxon>Embryophyta</taxon>
        <taxon>Tracheophyta</taxon>
        <taxon>Spermatophyta</taxon>
        <taxon>Magnoliopsida</taxon>
        <taxon>eudicotyledons</taxon>
        <taxon>Gunneridae</taxon>
        <taxon>Pentapetalae</taxon>
        <taxon>asterids</taxon>
        <taxon>lamiids</taxon>
        <taxon>Solanales</taxon>
        <taxon>Solanaceae</taxon>
        <taxon>Nicotianoideae</taxon>
        <taxon>Nicotianeae</taxon>
        <taxon>Nicotiana</taxon>
    </lineage>
</organism>
<gene>
    <name evidence="2" type="primary">LOC107809276</name>
</gene>
<dbReference type="RefSeq" id="XP_075096252.1">
    <property type="nucleotide sequence ID" value="XM_075240151.1"/>
</dbReference>
<protein>
    <submittedName>
        <fullName evidence="2">Uncharacterized protein LOC107809276</fullName>
    </submittedName>
</protein>